<evidence type="ECO:0000256" key="4">
    <source>
        <dbReference type="PROSITE-ProRule" id="PRU00781"/>
    </source>
</evidence>
<evidence type="ECO:0000259" key="7">
    <source>
        <dbReference type="PROSITE" id="PS51455"/>
    </source>
</evidence>
<evidence type="ECO:0000313" key="9">
    <source>
        <dbReference type="Proteomes" id="UP001237642"/>
    </source>
</evidence>
<dbReference type="InterPro" id="IPR027484">
    <property type="entry name" value="PInositol-4-P-5-kinase_N"/>
</dbReference>
<evidence type="ECO:0000256" key="6">
    <source>
        <dbReference type="SAM" id="MobiDB-lite"/>
    </source>
</evidence>
<dbReference type="GO" id="GO:0005524">
    <property type="term" value="F:ATP binding"/>
    <property type="evidence" value="ECO:0007669"/>
    <property type="project" value="UniProtKB-UniRule"/>
</dbReference>
<keyword evidence="1 4" id="KW-0547">Nucleotide-binding</keyword>
<feature type="region of interest" description="Disordered" evidence="6">
    <location>
        <begin position="1"/>
        <end position="37"/>
    </location>
</feature>
<dbReference type="PANTHER" id="PTHR45748:SF4">
    <property type="entry name" value="1-PHOSPHATIDYLINOSITOL-3-PHOSPHATE 5-KINASE FAB1D-RELATED"/>
    <property type="match status" value="1"/>
</dbReference>
<dbReference type="Proteomes" id="UP001237642">
    <property type="component" value="Unassembled WGS sequence"/>
</dbReference>
<comment type="caution">
    <text evidence="8">The sequence shown here is derived from an EMBL/GenBank/DDBJ whole genome shotgun (WGS) entry which is preliminary data.</text>
</comment>
<dbReference type="CDD" id="cd17300">
    <property type="entry name" value="PIPKc_PIKfyve"/>
    <property type="match status" value="1"/>
</dbReference>
<keyword evidence="4" id="KW-0808">Transferase</keyword>
<dbReference type="Gene3D" id="3.30.260.10">
    <property type="entry name" value="TCP-1-like chaperonin intermediate domain"/>
    <property type="match status" value="1"/>
</dbReference>
<reference evidence="8" key="1">
    <citation type="submission" date="2023-02" db="EMBL/GenBank/DDBJ databases">
        <title>Genome of toxic invasive species Heracleum sosnowskyi carries increased number of genes despite the absence of recent whole-genome duplications.</title>
        <authorList>
            <person name="Schelkunov M."/>
            <person name="Shtratnikova V."/>
            <person name="Makarenko M."/>
            <person name="Klepikova A."/>
            <person name="Omelchenko D."/>
            <person name="Novikova G."/>
            <person name="Obukhova E."/>
            <person name="Bogdanov V."/>
            <person name="Penin A."/>
            <person name="Logacheva M."/>
        </authorList>
    </citation>
    <scope>NUCLEOTIDE SEQUENCE</scope>
    <source>
        <strain evidence="8">Hsosn_3</strain>
        <tissue evidence="8">Leaf</tissue>
    </source>
</reference>
<keyword evidence="3 4" id="KW-0067">ATP-binding</keyword>
<feature type="domain" description="PIPK" evidence="7">
    <location>
        <begin position="1122"/>
        <end position="1443"/>
    </location>
</feature>
<dbReference type="Gene3D" id="3.30.810.10">
    <property type="entry name" value="2-Layer Sandwich"/>
    <property type="match status" value="1"/>
</dbReference>
<dbReference type="InterPro" id="IPR027410">
    <property type="entry name" value="TCP-1-like_intermed_sf"/>
</dbReference>
<keyword evidence="9" id="KW-1185">Reference proteome</keyword>
<dbReference type="InterPro" id="IPR044769">
    <property type="entry name" value="PIKfyve_PIPKc"/>
</dbReference>
<feature type="compositionally biased region" description="Basic and acidic residues" evidence="6">
    <location>
        <begin position="516"/>
        <end position="529"/>
    </location>
</feature>
<reference evidence="8" key="2">
    <citation type="submission" date="2023-05" db="EMBL/GenBank/DDBJ databases">
        <authorList>
            <person name="Schelkunov M.I."/>
        </authorList>
    </citation>
    <scope>NUCLEOTIDE SEQUENCE</scope>
    <source>
        <strain evidence="8">Hsosn_3</strain>
        <tissue evidence="8">Leaf</tissue>
    </source>
</reference>
<dbReference type="Pfam" id="PF01504">
    <property type="entry name" value="PIP5K"/>
    <property type="match status" value="2"/>
</dbReference>
<dbReference type="GO" id="GO:0046854">
    <property type="term" value="P:phosphatidylinositol phosphate biosynthetic process"/>
    <property type="evidence" value="ECO:0007669"/>
    <property type="project" value="TreeGrafter"/>
</dbReference>
<dbReference type="InterPro" id="IPR002498">
    <property type="entry name" value="PInositol-4-P-4/5-kinase_core"/>
</dbReference>
<dbReference type="InterPro" id="IPR027483">
    <property type="entry name" value="PInositol-4-P-4/5-kinase_C_sf"/>
</dbReference>
<dbReference type="SMART" id="SM00330">
    <property type="entry name" value="PIPKc"/>
    <property type="match status" value="1"/>
</dbReference>
<evidence type="ECO:0000256" key="3">
    <source>
        <dbReference type="ARBA" id="ARBA00022840"/>
    </source>
</evidence>
<dbReference type="FunFam" id="3.30.810.10:FF:000001">
    <property type="entry name" value="1-phosphatidylinositol 3-phosphate 5-kinase FAB1"/>
    <property type="match status" value="1"/>
</dbReference>
<dbReference type="SUPFAM" id="SSF56104">
    <property type="entry name" value="SAICAR synthase-like"/>
    <property type="match status" value="1"/>
</dbReference>
<proteinExistence type="predicted"/>
<dbReference type="Gene3D" id="3.50.7.10">
    <property type="entry name" value="GroEL"/>
    <property type="match status" value="2"/>
</dbReference>
<feature type="compositionally biased region" description="Low complexity" evidence="6">
    <location>
        <begin position="1"/>
        <end position="22"/>
    </location>
</feature>
<feature type="region of interest" description="Disordered" evidence="6">
    <location>
        <begin position="516"/>
        <end position="545"/>
    </location>
</feature>
<evidence type="ECO:0000256" key="2">
    <source>
        <dbReference type="ARBA" id="ARBA00022777"/>
    </source>
</evidence>
<dbReference type="EMBL" id="JAUIZM010000001">
    <property type="protein sequence ID" value="KAK1403650.1"/>
    <property type="molecule type" value="Genomic_DNA"/>
</dbReference>
<feature type="region of interest" description="Disordered" evidence="6">
    <location>
        <begin position="121"/>
        <end position="157"/>
    </location>
</feature>
<organism evidence="8 9">
    <name type="scientific">Heracleum sosnowskyi</name>
    <dbReference type="NCBI Taxonomy" id="360622"/>
    <lineage>
        <taxon>Eukaryota</taxon>
        <taxon>Viridiplantae</taxon>
        <taxon>Streptophyta</taxon>
        <taxon>Embryophyta</taxon>
        <taxon>Tracheophyta</taxon>
        <taxon>Spermatophyta</taxon>
        <taxon>Magnoliopsida</taxon>
        <taxon>eudicotyledons</taxon>
        <taxon>Gunneridae</taxon>
        <taxon>Pentapetalae</taxon>
        <taxon>asterids</taxon>
        <taxon>campanulids</taxon>
        <taxon>Apiales</taxon>
        <taxon>Apiaceae</taxon>
        <taxon>Apioideae</taxon>
        <taxon>apioid superclade</taxon>
        <taxon>Tordylieae</taxon>
        <taxon>Tordyliinae</taxon>
        <taxon>Heracleum</taxon>
    </lineage>
</organism>
<dbReference type="PROSITE" id="PS51455">
    <property type="entry name" value="PIPK"/>
    <property type="match status" value="1"/>
</dbReference>
<keyword evidence="5" id="KW-0175">Coiled coil</keyword>
<dbReference type="SUPFAM" id="SSF54849">
    <property type="entry name" value="GroEL-intermediate domain like"/>
    <property type="match status" value="1"/>
</dbReference>
<feature type="coiled-coil region" evidence="5">
    <location>
        <begin position="799"/>
        <end position="826"/>
    </location>
</feature>
<gene>
    <name evidence="8" type="ORF">POM88_003255</name>
</gene>
<sequence>MTSVASLTSKTSSVSESSDCSVDGYSSCRASQEGSSGSVQYEFNHFSVNSLRDMSLPSYGNRLLPSNMIEQNSLDGSTSTTDGRAGKDAEFIQKGSNSHSYRDRENTRSNKVEMDLQFWLPPETDDHENDMECSVANYDDDDEDEGDDGTKWGRPSSLDSFGEKSCRSYRYKEEKQKAMDYVMNCKFKALVRHLLTSAGVGYLGKDGDNWVDIVTSLSWEAASFVKPDIGEGKTMGPYGYVKVKCVATGSRSESQLVKGMVFKKHAAHKHMPTYYKKPRLLLIQGALDLSLSGLSSFESMKQEKDTLKSVIERIEKCNPNRLSRCTRSLILSSDTLTGKKLRQCDSFHFEKLVEEHADTGESGKKPSKTLMFLSGCPSRQGCTILLKGTNSEELKKIKLVVQYAVLVAYHSILETAFLLDQKSMFSTLPLDGLVNMSPTDQQPYFCPSEANAPWPEDSIVESDSLGAIDIHIADGFYKEGSSGVGLESDSLLPYEPYNPLVSPRFSSISASLKKDINGEEKAPDNDRTSIHRKAQLDTQNSGGDYEDQTLFKDDINTMFYADSILVLMSRRNSSTGSICEQSHFSHIKFYRNFDVPLGTFLKDNLLNQRLLCSLCSGSPEAHIYYYAHHSRQLTIHVRRFTTQKHLPGEPDGKIWMWSCCGNCKPQNGKTQYTKRVLMSATAHGLSFGKFLELSLANRLSSSRISICGHQLHTDFLYFFGLGPMIAMLRYSPVTKYSVSLPPEKLNFSCQINGDCLNKYFESISKLNEEGIEVFLEAETHLKDISLHFEGSKLKIQGSLREFSDVVEMLKQERRQFEDDLKGTIKNWDLGDPVYKVVSLNRLKLDLLVASCVWDRRLHSLLSSEITTDTVIYDEQRQEQSNVEEDGNDGEEPDYAVQCEKVLDNGDDLDKYVVAVVKKTGVIEVPIEGDIQGSAEQYNLPIASTSRGDTQRFCMGMQSADGLYKQDLASSDISSDSHSVIDTLGDVTDSDLPRRKCSVLMVSSGQNSEWIWSPFLKIRYEYMKDLQKGYSLNFKPIHSYAQGSRIPGVINYEGSRLHIPLGTDNYIVSDHEDELSSVVACALALLRDPPPVLADPNEDSTREKGVDAKPYERSHSVFRPSSLTINYGSSFGSLTSDGVYSATGVASDDSVVFSTNGLYLSNSLIYFNDLHPKVYMGLSRSPGNGKYSVVSLYATEFRDLRRRCCSSEVDYIASLSRCRNWDAKGGKSKSFFAKTLDDHFIIKEIQRIEYESFCKFALEYFNYMNDCFEQGNQTCLAKILGIYQVTVRKKSGKETNHDLMVMENLTFGRSVSRQYDLKGALHARLNSAPNVSGAVLLDQNFVNDMNKSPFYVGRQAKRKLQRAVWNDTAFLNSINVMDYSLLVGVDTQKGELVCGIIDYLRQYTWDKQLETWVKSPLVPKNLLPTVISPKEYKKRFRKFITTHFVGVPDNWSQIC</sequence>
<dbReference type="GO" id="GO:0000285">
    <property type="term" value="F:1-phosphatidylinositol-3-phosphate 5-kinase activity"/>
    <property type="evidence" value="ECO:0007669"/>
    <property type="project" value="InterPro"/>
</dbReference>
<dbReference type="InterPro" id="IPR027409">
    <property type="entry name" value="GroEL-like_apical_dom_sf"/>
</dbReference>
<dbReference type="SUPFAM" id="SSF52029">
    <property type="entry name" value="GroEL apical domain-like"/>
    <property type="match status" value="1"/>
</dbReference>
<accession>A0AAD8N6P6</accession>
<feature type="compositionally biased region" description="Polar residues" evidence="6">
    <location>
        <begin position="70"/>
        <end position="82"/>
    </location>
</feature>
<name>A0AAD8N6P6_9APIA</name>
<evidence type="ECO:0000256" key="5">
    <source>
        <dbReference type="SAM" id="Coils"/>
    </source>
</evidence>
<evidence type="ECO:0000313" key="8">
    <source>
        <dbReference type="EMBL" id="KAK1403650.1"/>
    </source>
</evidence>
<dbReference type="GO" id="GO:0010008">
    <property type="term" value="C:endosome membrane"/>
    <property type="evidence" value="ECO:0007669"/>
    <property type="project" value="TreeGrafter"/>
</dbReference>
<evidence type="ECO:0000256" key="1">
    <source>
        <dbReference type="ARBA" id="ARBA00022741"/>
    </source>
</evidence>
<keyword evidence="2 4" id="KW-0418">Kinase</keyword>
<protein>
    <submittedName>
        <fullName evidence="8">1-phosphatidylinositol-3-phosphate 5-kinase</fullName>
    </submittedName>
</protein>
<feature type="region of interest" description="Disordered" evidence="6">
    <location>
        <begin position="70"/>
        <end position="108"/>
    </location>
</feature>
<dbReference type="PANTHER" id="PTHR45748">
    <property type="entry name" value="1-PHOSPHATIDYLINOSITOL 3-PHOSPHATE 5-KINASE-RELATED"/>
    <property type="match status" value="1"/>
</dbReference>
<feature type="compositionally biased region" description="Polar residues" evidence="6">
    <location>
        <begin position="28"/>
        <end position="37"/>
    </location>
</feature>
<dbReference type="Gene3D" id="3.30.800.10">
    <property type="entry name" value="Phosphatidylinositol Phosphate Kinase II Beta"/>
    <property type="match status" value="1"/>
</dbReference>
<feature type="compositionally biased region" description="Acidic residues" evidence="6">
    <location>
        <begin position="138"/>
        <end position="147"/>
    </location>
</feature>